<keyword evidence="2" id="KW-1185">Reference proteome</keyword>
<protein>
    <submittedName>
        <fullName evidence="1">Uncharacterized protein</fullName>
    </submittedName>
</protein>
<gene>
    <name evidence="1" type="ORF">DFR69_111178</name>
</gene>
<evidence type="ECO:0000313" key="1">
    <source>
        <dbReference type="EMBL" id="PWV71186.1"/>
    </source>
</evidence>
<dbReference type="AlphaFoldDB" id="A0A317N788"/>
<evidence type="ECO:0000313" key="2">
    <source>
        <dbReference type="Proteomes" id="UP000246410"/>
    </source>
</evidence>
<sequence length="30" mass="3400">MSSLIFDYLLPILGPDAASYWAQMLMINPQ</sequence>
<comment type="caution">
    <text evidence="1">The sequence shown here is derived from an EMBL/GenBank/DDBJ whole genome shotgun (WGS) entry which is preliminary data.</text>
</comment>
<dbReference type="EMBL" id="QGTL01000011">
    <property type="protein sequence ID" value="PWV71186.1"/>
    <property type="molecule type" value="Genomic_DNA"/>
</dbReference>
<name>A0A317N788_9NOCA</name>
<proteinExistence type="predicted"/>
<dbReference type="Proteomes" id="UP000246410">
    <property type="component" value="Unassembled WGS sequence"/>
</dbReference>
<organism evidence="1 2">
    <name type="scientific">Nocardia neocaledoniensis</name>
    <dbReference type="NCBI Taxonomy" id="236511"/>
    <lineage>
        <taxon>Bacteria</taxon>
        <taxon>Bacillati</taxon>
        <taxon>Actinomycetota</taxon>
        <taxon>Actinomycetes</taxon>
        <taxon>Mycobacteriales</taxon>
        <taxon>Nocardiaceae</taxon>
        <taxon>Nocardia</taxon>
    </lineage>
</organism>
<accession>A0A317N788</accession>
<reference evidence="1 2" key="1">
    <citation type="submission" date="2018-05" db="EMBL/GenBank/DDBJ databases">
        <title>Genomic Encyclopedia of Type Strains, Phase IV (KMG-IV): sequencing the most valuable type-strain genomes for metagenomic binning, comparative biology and taxonomic classification.</title>
        <authorList>
            <person name="Goeker M."/>
        </authorList>
    </citation>
    <scope>NUCLEOTIDE SEQUENCE [LARGE SCALE GENOMIC DNA]</scope>
    <source>
        <strain evidence="1 2">DSM 44717</strain>
    </source>
</reference>